<feature type="chain" id="PRO_5009116513" evidence="1">
    <location>
        <begin position="31"/>
        <end position="132"/>
    </location>
</feature>
<dbReference type="EMBL" id="MASI01000004">
    <property type="protein sequence ID" value="ODA67266.1"/>
    <property type="molecule type" value="Genomic_DNA"/>
</dbReference>
<keyword evidence="3" id="KW-1185">Reference proteome</keyword>
<keyword evidence="1" id="KW-0732">Signal</keyword>
<accession>A0A1E2RYF1</accession>
<feature type="signal peptide" evidence="1">
    <location>
        <begin position="1"/>
        <end position="30"/>
    </location>
</feature>
<protein>
    <submittedName>
        <fullName evidence="2">Uncharacterized protein</fullName>
    </submittedName>
</protein>
<name>A0A1E2RYF1_9HYPH</name>
<evidence type="ECO:0000313" key="2">
    <source>
        <dbReference type="EMBL" id="ODA67266.1"/>
    </source>
</evidence>
<gene>
    <name evidence="2" type="ORF">A7A08_02013</name>
</gene>
<comment type="caution">
    <text evidence="2">The sequence shown here is derived from an EMBL/GenBank/DDBJ whole genome shotgun (WGS) entry which is preliminary data.</text>
</comment>
<dbReference type="STRING" id="1177755.A7A08_02013"/>
<sequence length="132" mass="13187">MPATGIVYRSIASTALGGLALLLCGTPANAQSVWSGTISASYNNSLNWVPTLVPNSSGEAALFNNSLVGSGTVDLGGATVSPDSWTIIGLNTFTFQNGTVSFSNSGGLTVGGTADQNIGVNLDARAPAFCSA</sequence>
<dbReference type="AlphaFoldDB" id="A0A1E2RYF1"/>
<dbReference type="Proteomes" id="UP000095087">
    <property type="component" value="Unassembled WGS sequence"/>
</dbReference>
<dbReference type="OrthoDB" id="9804931at2"/>
<reference evidence="2 3" key="1">
    <citation type="submission" date="2016-07" db="EMBL/GenBank/DDBJ databases">
        <title>Draft genome sequence of Methyloligella halotolerans C2T (VKM B-2706T=CCUG 61687T=DSM 25045T), a halotolerant polyhydroxybutyrate accumulating methylotroph.</title>
        <authorList>
            <person name="Vasilenko O.V."/>
            <person name="Doronina N.V."/>
            <person name="Poroshina M.N."/>
            <person name="Tarlachkov S.V."/>
            <person name="Trotsenko Y.A."/>
        </authorList>
    </citation>
    <scope>NUCLEOTIDE SEQUENCE [LARGE SCALE GENOMIC DNA]</scope>
    <source>
        <strain evidence="2 3">VKM B-2706</strain>
    </source>
</reference>
<evidence type="ECO:0000256" key="1">
    <source>
        <dbReference type="SAM" id="SignalP"/>
    </source>
</evidence>
<proteinExistence type="predicted"/>
<evidence type="ECO:0000313" key="3">
    <source>
        <dbReference type="Proteomes" id="UP000095087"/>
    </source>
</evidence>
<dbReference type="PATRIC" id="fig|1177755.3.peg.2020"/>
<organism evidence="2 3">
    <name type="scientific">Methyloligella halotolerans</name>
    <dbReference type="NCBI Taxonomy" id="1177755"/>
    <lineage>
        <taxon>Bacteria</taxon>
        <taxon>Pseudomonadati</taxon>
        <taxon>Pseudomonadota</taxon>
        <taxon>Alphaproteobacteria</taxon>
        <taxon>Hyphomicrobiales</taxon>
        <taxon>Hyphomicrobiaceae</taxon>
        <taxon>Methyloligella</taxon>
    </lineage>
</organism>